<dbReference type="PATRIC" id="fig|1365250.3.peg.1968"/>
<proteinExistence type="predicted"/>
<dbReference type="Proteomes" id="UP000076643">
    <property type="component" value="Unassembled WGS sequence"/>
</dbReference>
<accession>A0A166X8P2</accession>
<gene>
    <name evidence="1" type="ORF">N475_13690</name>
</gene>
<organism evidence="1 2">
    <name type="scientific">Pseudoalteromonas luteoviolacea DSM 6061</name>
    <dbReference type="NCBI Taxonomy" id="1365250"/>
    <lineage>
        <taxon>Bacteria</taxon>
        <taxon>Pseudomonadati</taxon>
        <taxon>Pseudomonadota</taxon>
        <taxon>Gammaproteobacteria</taxon>
        <taxon>Alteromonadales</taxon>
        <taxon>Pseudoalteromonadaceae</taxon>
        <taxon>Pseudoalteromonas</taxon>
    </lineage>
</organism>
<name>A0A166X8P2_9GAMM</name>
<dbReference type="RefSeq" id="WP_063365109.1">
    <property type="nucleotide sequence ID" value="NZ_AQHB01000023.1"/>
</dbReference>
<dbReference type="EMBL" id="AUYB01000098">
    <property type="protein sequence ID" value="KZN39807.1"/>
    <property type="molecule type" value="Genomic_DNA"/>
</dbReference>
<protein>
    <submittedName>
        <fullName evidence="1">Uncharacterized protein</fullName>
    </submittedName>
</protein>
<dbReference type="AlphaFoldDB" id="A0A166X8P2"/>
<sequence length="170" mass="19687">MQEFSKHLSRNKVQVPQNHIFKITDIKNIAHQLKLVPLNASVAEIDYSAVLLNMDRLTGIFGDNDPWPDPKMTFQQNLNSLRVHHLEFESEKAFAYSVISIDSKKCFGSVYIDPSEDAAQDCEVYFWLCKSLPVNRKQFAIFLSDWLSSAWKFKSSKIHKYKDADKNKDL</sequence>
<comment type="caution">
    <text evidence="1">The sequence shown here is derived from an EMBL/GenBank/DDBJ whole genome shotgun (WGS) entry which is preliminary data.</text>
</comment>
<evidence type="ECO:0000313" key="2">
    <source>
        <dbReference type="Proteomes" id="UP000076643"/>
    </source>
</evidence>
<reference evidence="1 2" key="1">
    <citation type="submission" date="2013-07" db="EMBL/GenBank/DDBJ databases">
        <title>Comparative Genomic and Metabolomic Analysis of Twelve Strains of Pseudoalteromonas luteoviolacea.</title>
        <authorList>
            <person name="Vynne N.G."/>
            <person name="Mansson M."/>
            <person name="Gram L."/>
        </authorList>
    </citation>
    <scope>NUCLEOTIDE SEQUENCE [LARGE SCALE GENOMIC DNA]</scope>
    <source>
        <strain evidence="1 2">DSM 6061</strain>
    </source>
</reference>
<evidence type="ECO:0000313" key="1">
    <source>
        <dbReference type="EMBL" id="KZN39807.1"/>
    </source>
</evidence>
<keyword evidence="2" id="KW-1185">Reference proteome</keyword>